<dbReference type="GO" id="GO:0015232">
    <property type="term" value="F:heme transmembrane transporter activity"/>
    <property type="evidence" value="ECO:0007669"/>
    <property type="project" value="InterPro"/>
</dbReference>
<evidence type="ECO:0000256" key="2">
    <source>
        <dbReference type="ARBA" id="ARBA00005840"/>
    </source>
</evidence>
<keyword evidence="6 7" id="KW-0472">Membrane</keyword>
<reference evidence="9" key="1">
    <citation type="journal article" date="2020" name="mSystems">
        <title>Genome- and Community-Level Interaction Insights into Carbon Utilization and Element Cycling Functions of Hydrothermarchaeota in Hydrothermal Sediment.</title>
        <authorList>
            <person name="Zhou Z."/>
            <person name="Liu Y."/>
            <person name="Xu W."/>
            <person name="Pan J."/>
            <person name="Luo Z.H."/>
            <person name="Li M."/>
        </authorList>
    </citation>
    <scope>NUCLEOTIDE SEQUENCE [LARGE SCALE GENOMIC DNA]</scope>
    <source>
        <strain evidence="9">SpSt-12</strain>
    </source>
</reference>
<evidence type="ECO:0000256" key="4">
    <source>
        <dbReference type="ARBA" id="ARBA00022748"/>
    </source>
</evidence>
<gene>
    <name evidence="9" type="ORF">ENN70_05870</name>
</gene>
<comment type="subcellular location">
    <subcellularLocation>
        <location evidence="1">Membrane</location>
        <topology evidence="1">Multi-pass membrane protein</topology>
    </subcellularLocation>
</comment>
<evidence type="ECO:0000256" key="3">
    <source>
        <dbReference type="ARBA" id="ARBA00022692"/>
    </source>
</evidence>
<name>A0A7C2SNP9_ARCFL</name>
<feature type="domain" description="Cytochrome c assembly protein" evidence="8">
    <location>
        <begin position="11"/>
        <end position="164"/>
    </location>
</feature>
<dbReference type="InterPro" id="IPR002541">
    <property type="entry name" value="Cyt_c_assembly"/>
</dbReference>
<evidence type="ECO:0000313" key="9">
    <source>
        <dbReference type="EMBL" id="HET21592.1"/>
    </source>
</evidence>
<organism evidence="9">
    <name type="scientific">Archaeoglobus fulgidus</name>
    <dbReference type="NCBI Taxonomy" id="2234"/>
    <lineage>
        <taxon>Archaea</taxon>
        <taxon>Methanobacteriati</taxon>
        <taxon>Methanobacteriota</taxon>
        <taxon>Archaeoglobi</taxon>
        <taxon>Archaeoglobales</taxon>
        <taxon>Archaeoglobaceae</taxon>
        <taxon>Archaeoglobus</taxon>
    </lineage>
</organism>
<sequence>MWLNVSALCFFSGFVMLIYGVFKAFALPPLPSPAIAENYRIVFFHVPAAVSAFLAFSITLIFSVAFLRYENYRRDLQAVSSAKFGFAMITAALISGSIWAKVAWGSYWNWDPRETFVLVLWFAYAAYFGLRASIDDYAVKARYSAIYSIFAFITVPMSYFSSLLSPLHPKPFEVNFDAERGMLLGFMIVAFILLYISYFLLDSKISEIKEKVGGEWE</sequence>
<feature type="transmembrane region" description="Helical" evidence="7">
    <location>
        <begin position="141"/>
        <end position="161"/>
    </location>
</feature>
<proteinExistence type="inferred from homology"/>
<evidence type="ECO:0000256" key="1">
    <source>
        <dbReference type="ARBA" id="ARBA00004141"/>
    </source>
</evidence>
<evidence type="ECO:0000256" key="6">
    <source>
        <dbReference type="ARBA" id="ARBA00023136"/>
    </source>
</evidence>
<comment type="caution">
    <text evidence="9">The sequence shown here is derived from an EMBL/GenBank/DDBJ whole genome shotgun (WGS) entry which is preliminary data.</text>
</comment>
<dbReference type="GO" id="GO:0005886">
    <property type="term" value="C:plasma membrane"/>
    <property type="evidence" value="ECO:0007669"/>
    <property type="project" value="TreeGrafter"/>
</dbReference>
<dbReference type="PANTHER" id="PTHR30071:SF1">
    <property type="entry name" value="CYTOCHROME B_B6 PROTEIN-RELATED"/>
    <property type="match status" value="1"/>
</dbReference>
<feature type="transmembrane region" description="Helical" evidence="7">
    <location>
        <begin position="81"/>
        <end position="104"/>
    </location>
</feature>
<feature type="transmembrane region" description="Helical" evidence="7">
    <location>
        <begin position="181"/>
        <end position="201"/>
    </location>
</feature>
<evidence type="ECO:0000259" key="8">
    <source>
        <dbReference type="Pfam" id="PF01578"/>
    </source>
</evidence>
<evidence type="ECO:0000256" key="7">
    <source>
        <dbReference type="SAM" id="Phobius"/>
    </source>
</evidence>
<dbReference type="Pfam" id="PF01578">
    <property type="entry name" value="Cytochrom_C_asm"/>
    <property type="match status" value="1"/>
</dbReference>
<keyword evidence="4" id="KW-0201">Cytochrome c-type biogenesis</keyword>
<accession>A0A7C2SNP9</accession>
<feature type="transmembrane region" description="Helical" evidence="7">
    <location>
        <begin position="116"/>
        <end position="134"/>
    </location>
</feature>
<keyword evidence="5 7" id="KW-1133">Transmembrane helix</keyword>
<dbReference type="InterPro" id="IPR003557">
    <property type="entry name" value="Cyt_c_biogenesis_CcmC"/>
</dbReference>
<comment type="similarity">
    <text evidence="2">Belongs to the CcmC/CycZ/HelC family.</text>
</comment>
<evidence type="ECO:0000256" key="5">
    <source>
        <dbReference type="ARBA" id="ARBA00022989"/>
    </source>
</evidence>
<dbReference type="GO" id="GO:0020037">
    <property type="term" value="F:heme binding"/>
    <property type="evidence" value="ECO:0007669"/>
    <property type="project" value="InterPro"/>
</dbReference>
<dbReference type="AlphaFoldDB" id="A0A7C2SNP9"/>
<keyword evidence="3 7" id="KW-0812">Transmembrane</keyword>
<feature type="transmembrane region" description="Helical" evidence="7">
    <location>
        <begin position="42"/>
        <end position="69"/>
    </location>
</feature>
<dbReference type="EMBL" id="DSCQ01000072">
    <property type="protein sequence ID" value="HET21592.1"/>
    <property type="molecule type" value="Genomic_DNA"/>
</dbReference>
<dbReference type="GO" id="GO:0017004">
    <property type="term" value="P:cytochrome complex assembly"/>
    <property type="evidence" value="ECO:0007669"/>
    <property type="project" value="UniProtKB-KW"/>
</dbReference>
<dbReference type="PANTHER" id="PTHR30071">
    <property type="entry name" value="HEME EXPORTER PROTEIN C"/>
    <property type="match status" value="1"/>
</dbReference>
<dbReference type="PRINTS" id="PR01386">
    <property type="entry name" value="CCMCBIOGNSIS"/>
</dbReference>
<dbReference type="InterPro" id="IPR045062">
    <property type="entry name" value="Cyt_c_biogenesis_CcsA/CcmC"/>
</dbReference>
<protein>
    <submittedName>
        <fullName evidence="9">Cytochrome C assembly protein</fullName>
    </submittedName>
</protein>